<evidence type="ECO:0000313" key="4">
    <source>
        <dbReference type="Proteomes" id="UP001469553"/>
    </source>
</evidence>
<evidence type="ECO:0000256" key="2">
    <source>
        <dbReference type="SAM" id="MobiDB-lite"/>
    </source>
</evidence>
<dbReference type="InterPro" id="IPR039308">
    <property type="entry name" value="GAS8"/>
</dbReference>
<evidence type="ECO:0000256" key="1">
    <source>
        <dbReference type="SAM" id="Coils"/>
    </source>
</evidence>
<evidence type="ECO:0000313" key="3">
    <source>
        <dbReference type="EMBL" id="MEQ2284978.1"/>
    </source>
</evidence>
<organism evidence="3 4">
    <name type="scientific">Ameca splendens</name>
    <dbReference type="NCBI Taxonomy" id="208324"/>
    <lineage>
        <taxon>Eukaryota</taxon>
        <taxon>Metazoa</taxon>
        <taxon>Chordata</taxon>
        <taxon>Craniata</taxon>
        <taxon>Vertebrata</taxon>
        <taxon>Euteleostomi</taxon>
        <taxon>Actinopterygii</taxon>
        <taxon>Neopterygii</taxon>
        <taxon>Teleostei</taxon>
        <taxon>Neoteleostei</taxon>
        <taxon>Acanthomorphata</taxon>
        <taxon>Ovalentaria</taxon>
        <taxon>Atherinomorphae</taxon>
        <taxon>Cyprinodontiformes</taxon>
        <taxon>Goodeidae</taxon>
        <taxon>Ameca</taxon>
    </lineage>
</organism>
<reference evidence="3 4" key="1">
    <citation type="submission" date="2021-06" db="EMBL/GenBank/DDBJ databases">
        <authorList>
            <person name="Palmer J.M."/>
        </authorList>
    </citation>
    <scope>NUCLEOTIDE SEQUENCE [LARGE SCALE GENOMIC DNA]</scope>
    <source>
        <strain evidence="3 4">AS_MEX2019</strain>
        <tissue evidence="3">Muscle</tissue>
    </source>
</reference>
<comment type="caution">
    <text evidence="3">The sequence shown here is derived from an EMBL/GenBank/DDBJ whole genome shotgun (WGS) entry which is preliminary data.</text>
</comment>
<dbReference type="PANTHER" id="PTHR31543">
    <property type="entry name" value="DYNEIN REGULATORY COMPLEX SUBUNIT 4"/>
    <property type="match status" value="1"/>
</dbReference>
<dbReference type="PANTHER" id="PTHR31543:SF0">
    <property type="entry name" value="DYNEIN REGULATORY COMPLEX SUBUNIT 4"/>
    <property type="match status" value="1"/>
</dbReference>
<proteinExistence type="predicted"/>
<feature type="coiled-coil region" evidence="1">
    <location>
        <begin position="29"/>
        <end position="63"/>
    </location>
</feature>
<keyword evidence="1" id="KW-0175">Coiled coil</keyword>
<keyword evidence="4" id="KW-1185">Reference proteome</keyword>
<protein>
    <submittedName>
        <fullName evidence="3">Uncharacterized protein</fullName>
    </submittedName>
</protein>
<name>A0ABV0XU01_9TELE</name>
<feature type="region of interest" description="Disordered" evidence="2">
    <location>
        <begin position="112"/>
        <end position="138"/>
    </location>
</feature>
<dbReference type="EMBL" id="JAHRIP010012257">
    <property type="protein sequence ID" value="MEQ2284978.1"/>
    <property type="molecule type" value="Genomic_DNA"/>
</dbReference>
<gene>
    <name evidence="3" type="ORF">AMECASPLE_027189</name>
</gene>
<accession>A0ABV0XU01</accession>
<dbReference type="Proteomes" id="UP001469553">
    <property type="component" value="Unassembled WGS sequence"/>
</dbReference>
<sequence length="138" mass="16279">MFQLCEIILHLQEELQGERKEKSFFKLERDKIQAVLQTFKNNLEEAERQLKNKRRERAEAEERHRLEISVYKQKKKHVLSEQQNTISEEKMDAVSLSLLLQNQNIESDLRLLKENQDLQGEEAPGGQLHKAAETEKPD</sequence>